<dbReference type="Gene3D" id="3.40.50.720">
    <property type="entry name" value="NAD(P)-binding Rossmann-like Domain"/>
    <property type="match status" value="1"/>
</dbReference>
<dbReference type="CDD" id="cd00757">
    <property type="entry name" value="ThiF_MoeB_HesA_family"/>
    <property type="match status" value="1"/>
</dbReference>
<dbReference type="Pfam" id="PF00899">
    <property type="entry name" value="ThiF"/>
    <property type="match status" value="1"/>
</dbReference>
<protein>
    <submittedName>
        <fullName evidence="2">HesA/MoeB/ThiF family protein</fullName>
    </submittedName>
</protein>
<dbReference type="SUPFAM" id="SSF69572">
    <property type="entry name" value="Activating enzymes of the ubiquitin-like proteins"/>
    <property type="match status" value="1"/>
</dbReference>
<comment type="caution">
    <text evidence="2">The sequence shown here is derived from an EMBL/GenBank/DDBJ whole genome shotgun (WGS) entry which is preliminary data.</text>
</comment>
<dbReference type="PANTHER" id="PTHR10953:SF102">
    <property type="entry name" value="ADENYLYLTRANSFERASE AND SULFURTRANSFERASE MOCS3"/>
    <property type="match status" value="1"/>
</dbReference>
<sequence length="237" mass="26416">MAIEQDNFQRYSRQIFMEEVGVEGQRKIMSTKVLVVGAGGLGSPIIQYLAAAGIGKLGIVDHDVVELHNLNRQVIHQEQDVGKPKVHSAARFVEAIHANLQYEVYSTRLEEELADSIFPLYDIIVDATDNFDTRYLINDSSVKWNKPLVYGSIQSFEGQLTVFNYQGSKNLRDLFPRSTDDSNLPTCDSLGVLGPLAGMIGNMMALQVLKLAIGLPVESNKLTLIDSLHWNFITVDY</sequence>
<keyword evidence="3" id="KW-1185">Reference proteome</keyword>
<reference evidence="3" key="1">
    <citation type="journal article" date="2019" name="Int. J. Syst. Evol. Microbiol.">
        <title>The Global Catalogue of Microorganisms (GCM) 10K type strain sequencing project: providing services to taxonomists for standard genome sequencing and annotation.</title>
        <authorList>
            <consortium name="The Broad Institute Genomics Platform"/>
            <consortium name="The Broad Institute Genome Sequencing Center for Infectious Disease"/>
            <person name="Wu L."/>
            <person name="Ma J."/>
        </authorList>
    </citation>
    <scope>NUCLEOTIDE SEQUENCE [LARGE SCALE GENOMIC DNA]</scope>
    <source>
        <strain evidence="3">JCM 16704</strain>
    </source>
</reference>
<name>A0ABP7YKN0_9SPHI</name>
<accession>A0ABP7YKN0</accession>
<organism evidence="2 3">
    <name type="scientific">Sphingobacterium kyonggiense</name>
    <dbReference type="NCBI Taxonomy" id="714075"/>
    <lineage>
        <taxon>Bacteria</taxon>
        <taxon>Pseudomonadati</taxon>
        <taxon>Bacteroidota</taxon>
        <taxon>Sphingobacteriia</taxon>
        <taxon>Sphingobacteriales</taxon>
        <taxon>Sphingobacteriaceae</taxon>
        <taxon>Sphingobacterium</taxon>
    </lineage>
</organism>
<dbReference type="PANTHER" id="PTHR10953">
    <property type="entry name" value="UBIQUITIN-ACTIVATING ENZYME E1"/>
    <property type="match status" value="1"/>
</dbReference>
<dbReference type="EMBL" id="BAAAZI010000006">
    <property type="protein sequence ID" value="GAA4137705.1"/>
    <property type="molecule type" value="Genomic_DNA"/>
</dbReference>
<evidence type="ECO:0000313" key="3">
    <source>
        <dbReference type="Proteomes" id="UP001500101"/>
    </source>
</evidence>
<proteinExistence type="predicted"/>
<dbReference type="InterPro" id="IPR045886">
    <property type="entry name" value="ThiF/MoeB/HesA"/>
</dbReference>
<dbReference type="InterPro" id="IPR035985">
    <property type="entry name" value="Ubiquitin-activating_enz"/>
</dbReference>
<dbReference type="InterPro" id="IPR000594">
    <property type="entry name" value="ThiF_NAD_FAD-bd"/>
</dbReference>
<evidence type="ECO:0000313" key="2">
    <source>
        <dbReference type="EMBL" id="GAA4137705.1"/>
    </source>
</evidence>
<dbReference type="RefSeq" id="WP_344673904.1">
    <property type="nucleotide sequence ID" value="NZ_BAAAZI010000006.1"/>
</dbReference>
<gene>
    <name evidence="2" type="ORF">GCM10022216_13970</name>
</gene>
<dbReference type="Proteomes" id="UP001500101">
    <property type="component" value="Unassembled WGS sequence"/>
</dbReference>
<evidence type="ECO:0000259" key="1">
    <source>
        <dbReference type="Pfam" id="PF00899"/>
    </source>
</evidence>
<feature type="domain" description="THIF-type NAD/FAD binding fold" evidence="1">
    <location>
        <begin position="11"/>
        <end position="231"/>
    </location>
</feature>